<dbReference type="GO" id="GO:0005886">
    <property type="term" value="C:plasma membrane"/>
    <property type="evidence" value="ECO:0007669"/>
    <property type="project" value="UniProtKB-SubCell"/>
</dbReference>
<gene>
    <name evidence="14" type="ORF">C5Y93_00050</name>
</gene>
<comment type="caution">
    <text evidence="14">The sequence shown here is derived from an EMBL/GenBank/DDBJ whole genome shotgun (WGS) entry which is preliminary data.</text>
</comment>
<keyword evidence="11 12" id="KW-0472">Membrane</keyword>
<evidence type="ECO:0000256" key="11">
    <source>
        <dbReference type="ARBA" id="ARBA00023136"/>
    </source>
</evidence>
<dbReference type="Pfam" id="PF01435">
    <property type="entry name" value="Peptidase_M48"/>
    <property type="match status" value="1"/>
</dbReference>
<dbReference type="Proteomes" id="UP000237819">
    <property type="component" value="Unassembled WGS sequence"/>
</dbReference>
<dbReference type="GO" id="GO:0046872">
    <property type="term" value="F:metal ion binding"/>
    <property type="evidence" value="ECO:0007669"/>
    <property type="project" value="UniProtKB-KW"/>
</dbReference>
<dbReference type="PANTHER" id="PTHR43221">
    <property type="entry name" value="PROTEASE HTPX"/>
    <property type="match status" value="1"/>
</dbReference>
<keyword evidence="8" id="KW-0862">Zinc</keyword>
<reference evidence="14 15" key="1">
    <citation type="submission" date="2018-02" db="EMBL/GenBank/DDBJ databases">
        <title>Comparative genomes isolates from brazilian mangrove.</title>
        <authorList>
            <person name="Araujo J.E."/>
            <person name="Taketani R.G."/>
            <person name="Silva M.C.P."/>
            <person name="Loureco M.V."/>
            <person name="Andreote F.D."/>
        </authorList>
    </citation>
    <scope>NUCLEOTIDE SEQUENCE [LARGE SCALE GENOMIC DNA]</scope>
    <source>
        <strain evidence="14 15">Nap-Phe MGV</strain>
    </source>
</reference>
<evidence type="ECO:0000256" key="9">
    <source>
        <dbReference type="ARBA" id="ARBA00022989"/>
    </source>
</evidence>
<dbReference type="OrthoDB" id="5295941at2"/>
<proteinExistence type="predicted"/>
<evidence type="ECO:0000256" key="2">
    <source>
        <dbReference type="ARBA" id="ARBA00004651"/>
    </source>
</evidence>
<feature type="transmembrane region" description="Helical" evidence="12">
    <location>
        <begin position="98"/>
        <end position="120"/>
    </location>
</feature>
<keyword evidence="6" id="KW-0479">Metal-binding</keyword>
<dbReference type="RefSeq" id="WP_105333340.1">
    <property type="nucleotide sequence ID" value="NZ_PUHZ01000001.1"/>
</dbReference>
<evidence type="ECO:0000256" key="3">
    <source>
        <dbReference type="ARBA" id="ARBA00022475"/>
    </source>
</evidence>
<dbReference type="EMBL" id="PUHZ01000001">
    <property type="protein sequence ID" value="PQO48109.1"/>
    <property type="molecule type" value="Genomic_DNA"/>
</dbReference>
<feature type="domain" description="Peptidase M48" evidence="13">
    <location>
        <begin position="222"/>
        <end position="402"/>
    </location>
</feature>
<evidence type="ECO:0000313" key="15">
    <source>
        <dbReference type="Proteomes" id="UP000237819"/>
    </source>
</evidence>
<keyword evidence="3" id="KW-1003">Cell membrane</keyword>
<keyword evidence="4" id="KW-0645">Protease</keyword>
<keyword evidence="5 12" id="KW-0812">Transmembrane</keyword>
<keyword evidence="10" id="KW-0482">Metalloprotease</keyword>
<organism evidence="14 15">
    <name type="scientific">Blastopirellula marina</name>
    <dbReference type="NCBI Taxonomy" id="124"/>
    <lineage>
        <taxon>Bacteria</taxon>
        <taxon>Pseudomonadati</taxon>
        <taxon>Planctomycetota</taxon>
        <taxon>Planctomycetia</taxon>
        <taxon>Pirellulales</taxon>
        <taxon>Pirellulaceae</taxon>
        <taxon>Blastopirellula</taxon>
    </lineage>
</organism>
<dbReference type="PANTHER" id="PTHR43221:SF1">
    <property type="entry name" value="PROTEASE HTPX"/>
    <property type="match status" value="1"/>
</dbReference>
<feature type="transmembrane region" description="Helical" evidence="12">
    <location>
        <begin position="132"/>
        <end position="152"/>
    </location>
</feature>
<dbReference type="CDD" id="cd07328">
    <property type="entry name" value="M48_Ste24p_like"/>
    <property type="match status" value="1"/>
</dbReference>
<evidence type="ECO:0000313" key="14">
    <source>
        <dbReference type="EMBL" id="PQO48109.1"/>
    </source>
</evidence>
<evidence type="ECO:0000256" key="4">
    <source>
        <dbReference type="ARBA" id="ARBA00022670"/>
    </source>
</evidence>
<evidence type="ECO:0000256" key="12">
    <source>
        <dbReference type="SAM" id="Phobius"/>
    </source>
</evidence>
<keyword evidence="9 12" id="KW-1133">Transmembrane helix</keyword>
<protein>
    <recommendedName>
        <fullName evidence="13">Peptidase M48 domain-containing protein</fullName>
    </recommendedName>
</protein>
<accession>A0A2S8GUL0</accession>
<dbReference type="InterPro" id="IPR001915">
    <property type="entry name" value="Peptidase_M48"/>
</dbReference>
<evidence type="ECO:0000259" key="13">
    <source>
        <dbReference type="Pfam" id="PF01435"/>
    </source>
</evidence>
<dbReference type="GO" id="GO:0004222">
    <property type="term" value="F:metalloendopeptidase activity"/>
    <property type="evidence" value="ECO:0007669"/>
    <property type="project" value="InterPro"/>
</dbReference>
<evidence type="ECO:0000256" key="8">
    <source>
        <dbReference type="ARBA" id="ARBA00022833"/>
    </source>
</evidence>
<evidence type="ECO:0000256" key="10">
    <source>
        <dbReference type="ARBA" id="ARBA00023049"/>
    </source>
</evidence>
<keyword evidence="7" id="KW-0378">Hydrolase</keyword>
<dbReference type="GO" id="GO:0006508">
    <property type="term" value="P:proteolysis"/>
    <property type="evidence" value="ECO:0007669"/>
    <property type="project" value="UniProtKB-KW"/>
</dbReference>
<dbReference type="Gene3D" id="3.30.2010.10">
    <property type="entry name" value="Metalloproteases ('zincins'), catalytic domain"/>
    <property type="match status" value="1"/>
</dbReference>
<name>A0A2S8GUL0_9BACT</name>
<dbReference type="AlphaFoldDB" id="A0A2S8GUL0"/>
<evidence type="ECO:0000256" key="7">
    <source>
        <dbReference type="ARBA" id="ARBA00022801"/>
    </source>
</evidence>
<comment type="cofactor">
    <cofactor evidence="1">
        <name>Zn(2+)</name>
        <dbReference type="ChEBI" id="CHEBI:29105"/>
    </cofactor>
</comment>
<feature type="transmembrane region" description="Helical" evidence="12">
    <location>
        <begin position="56"/>
        <end position="78"/>
    </location>
</feature>
<evidence type="ECO:0000256" key="1">
    <source>
        <dbReference type="ARBA" id="ARBA00001947"/>
    </source>
</evidence>
<feature type="transmembrane region" description="Helical" evidence="12">
    <location>
        <begin position="14"/>
        <end position="35"/>
    </location>
</feature>
<dbReference type="InterPro" id="IPR050083">
    <property type="entry name" value="HtpX_protease"/>
</dbReference>
<evidence type="ECO:0000256" key="5">
    <source>
        <dbReference type="ARBA" id="ARBA00022692"/>
    </source>
</evidence>
<comment type="subcellular location">
    <subcellularLocation>
        <location evidence="2">Cell membrane</location>
        <topology evidence="2">Multi-pass membrane protein</topology>
    </subcellularLocation>
</comment>
<evidence type="ECO:0000256" key="6">
    <source>
        <dbReference type="ARBA" id="ARBA00022723"/>
    </source>
</evidence>
<sequence length="567" mass="64327">MHQNITRYGFLASYIYPALALFLIPVVSLALFSLIESQRHASVSASFYAPAIRGGIYTSWFCILGGIGAFLFAGISVLGSLWSQRAQYYSLLLGWYGLRMFCTLEVIAQALLLFGVACMLPIVLPSGFAIKILVFVGVVCAGAAVAVVASVFQKMEHKFEINGIVLSRKRAPALWEDLEQLSAKLNTAPPDQVVAGIDDNFFVTQMPVIVRDGKNKPKMHTGRTLFVSLALLKKLRGREADAVLLHELAHFSGNDTLFSQKIAPLLARYDRYLEALHDGFVSRPIFYFAILFRALFEVSLGRQSREREFRADRLAAEQTSSQDMAHALLRVTAYSKYRHELEKEFFTAEEAHEQVNLSERIEEGFRAYASAFIDSGDVGQLITSHPFDSHPPLVSRLRALRYNARKSVVRAVLCDDSNGTWYPKIIDAAKLEQEQWSAYEEGFREFHQRELAYRYLPSTAKEQELVEKFFPACKLMLVDGKRIQLDFEKMMCDDWGRPLYFREVTEISLTESSILVKFERNGRKREEHLLFSKLEQEKQVLIASIEAFYVRATAAIAYQQSHAQQNT</sequence>